<evidence type="ECO:0000313" key="1">
    <source>
        <dbReference type="EMBL" id="KAI0090361.1"/>
    </source>
</evidence>
<reference evidence="1" key="1">
    <citation type="journal article" date="2021" name="Environ. Microbiol.">
        <title>Gene family expansions and transcriptome signatures uncover fungal adaptations to wood decay.</title>
        <authorList>
            <person name="Hage H."/>
            <person name="Miyauchi S."/>
            <person name="Viragh M."/>
            <person name="Drula E."/>
            <person name="Min B."/>
            <person name="Chaduli D."/>
            <person name="Navarro D."/>
            <person name="Favel A."/>
            <person name="Norest M."/>
            <person name="Lesage-Meessen L."/>
            <person name="Balint B."/>
            <person name="Merenyi Z."/>
            <person name="de Eugenio L."/>
            <person name="Morin E."/>
            <person name="Martinez A.T."/>
            <person name="Baldrian P."/>
            <person name="Stursova M."/>
            <person name="Martinez M.J."/>
            <person name="Novotny C."/>
            <person name="Magnuson J.K."/>
            <person name="Spatafora J.W."/>
            <person name="Maurice S."/>
            <person name="Pangilinan J."/>
            <person name="Andreopoulos W."/>
            <person name="LaButti K."/>
            <person name="Hundley H."/>
            <person name="Na H."/>
            <person name="Kuo A."/>
            <person name="Barry K."/>
            <person name="Lipzen A."/>
            <person name="Henrissat B."/>
            <person name="Riley R."/>
            <person name="Ahrendt S."/>
            <person name="Nagy L.G."/>
            <person name="Grigoriev I.V."/>
            <person name="Martin F."/>
            <person name="Rosso M.N."/>
        </authorList>
    </citation>
    <scope>NUCLEOTIDE SEQUENCE</scope>
    <source>
        <strain evidence="1">CBS 384.51</strain>
    </source>
</reference>
<keyword evidence="2" id="KW-1185">Reference proteome</keyword>
<protein>
    <submittedName>
        <fullName evidence="1">Uncharacterized protein</fullName>
    </submittedName>
</protein>
<comment type="caution">
    <text evidence="1">The sequence shown here is derived from an EMBL/GenBank/DDBJ whole genome shotgun (WGS) entry which is preliminary data.</text>
</comment>
<proteinExistence type="predicted"/>
<gene>
    <name evidence="1" type="ORF">BDY19DRAFT_1056055</name>
</gene>
<sequence length="515" mass="55987">MPSNTVFTGVITAFYALLRYIQMFLAILRRGRGDIESGLSRNGTVAVSNSQDTESSSFYCRGVDDSIVWTGPYVPYQPQLTSTPKRICRGSSGTSGRESPEDVSLDIGCLSLPSIEPQTCRSIVSDKLIEADAIFAPSIRAKTSLRVANPDDDDYVFVNSPSAKMKASSRGLGSSRPPPFPSLVQSPASTSAVRIGPLTSDPMEAIACLELQTNKAHNTKSFSEKRGYNKFIQLNGITTTMGTHSIMKPSGPVIASSRDASTPFSEIGASTPLPRYTPTNLDFQRTRGSSSQTTQAISPAPSYSRSKADQHRAMKRKVTITYIDAQKSMMETTTPLTPPLERSTILNLGSDSPRQCSPPREPINSLVAEVLAMLRRTSPETVLSPKANLRPLILPQDLENRSPILPDSSFEAKPTATRRRTLLLPQQMADRAALRLSSAIEEPQIDGISLRSFSVYSQSSWQIIGSSTSLACTAGSSDDLQAFEGLGLHPALKDWVPTHKRRGMCIPELSVSQRR</sequence>
<accession>A0ACB8U802</accession>
<evidence type="ECO:0000313" key="2">
    <source>
        <dbReference type="Proteomes" id="UP001055072"/>
    </source>
</evidence>
<dbReference type="EMBL" id="MU274908">
    <property type="protein sequence ID" value="KAI0090361.1"/>
    <property type="molecule type" value="Genomic_DNA"/>
</dbReference>
<dbReference type="Proteomes" id="UP001055072">
    <property type="component" value="Unassembled WGS sequence"/>
</dbReference>
<organism evidence="1 2">
    <name type="scientific">Irpex rosettiformis</name>
    <dbReference type="NCBI Taxonomy" id="378272"/>
    <lineage>
        <taxon>Eukaryota</taxon>
        <taxon>Fungi</taxon>
        <taxon>Dikarya</taxon>
        <taxon>Basidiomycota</taxon>
        <taxon>Agaricomycotina</taxon>
        <taxon>Agaricomycetes</taxon>
        <taxon>Polyporales</taxon>
        <taxon>Irpicaceae</taxon>
        <taxon>Irpex</taxon>
    </lineage>
</organism>
<name>A0ACB8U802_9APHY</name>